<evidence type="ECO:0000313" key="1">
    <source>
        <dbReference type="RefSeq" id="XP_059601345.1"/>
    </source>
</evidence>
<dbReference type="GeneID" id="84591983"/>
<dbReference type="KEGG" id="ang:An09g02630"/>
<reference evidence="1" key="2">
    <citation type="submission" date="2025-08" db="UniProtKB">
        <authorList>
            <consortium name="RefSeq"/>
        </authorList>
    </citation>
    <scope>IDENTIFICATION</scope>
</reference>
<protein>
    <submittedName>
        <fullName evidence="1">Uncharacterized protein</fullName>
    </submittedName>
</protein>
<dbReference type="RefSeq" id="XP_059601345.1">
    <property type="nucleotide sequence ID" value="XM_059749675.1"/>
</dbReference>
<dbReference type="VEuPathDB" id="FungiDB:An09g02630"/>
<proteinExistence type="predicted"/>
<accession>A0AAJ8BP94</accession>
<name>A0AAJ8BP94_ASPNG</name>
<sequence length="35" mass="4139">MSWKTTNFIGNRKWHCDMASFPTEICEMGEYVLVI</sequence>
<dbReference type="AlphaFoldDB" id="A0AAJ8BP94"/>
<reference evidence="1" key="1">
    <citation type="submission" date="2025-02" db="EMBL/GenBank/DDBJ databases">
        <authorList>
            <consortium name="NCBI Genome Project"/>
        </authorList>
    </citation>
    <scope>NUCLEOTIDE SEQUENCE</scope>
</reference>
<organism evidence="1">
    <name type="scientific">Aspergillus niger</name>
    <dbReference type="NCBI Taxonomy" id="5061"/>
    <lineage>
        <taxon>Eukaryota</taxon>
        <taxon>Fungi</taxon>
        <taxon>Dikarya</taxon>
        <taxon>Ascomycota</taxon>
        <taxon>Pezizomycotina</taxon>
        <taxon>Eurotiomycetes</taxon>
        <taxon>Eurotiomycetidae</taxon>
        <taxon>Eurotiales</taxon>
        <taxon>Aspergillaceae</taxon>
        <taxon>Aspergillus</taxon>
        <taxon>Aspergillus subgen. Circumdati</taxon>
    </lineage>
</organism>
<gene>
    <name evidence="1" type="ORF">An09g02630</name>
</gene>